<feature type="non-terminal residue" evidence="1">
    <location>
        <position position="151"/>
    </location>
</feature>
<accession>A0AC60NZK1</accession>
<gene>
    <name evidence="1" type="ORF">HPB47_010357</name>
</gene>
<dbReference type="EMBL" id="JABSTQ010011341">
    <property type="protein sequence ID" value="KAG0412502.1"/>
    <property type="molecule type" value="Genomic_DNA"/>
</dbReference>
<reference evidence="1 2" key="1">
    <citation type="journal article" date="2020" name="Cell">
        <title>Large-Scale Comparative Analyses of Tick Genomes Elucidate Their Genetic Diversity and Vector Capacities.</title>
        <authorList>
            <consortium name="Tick Genome and Microbiome Consortium (TIGMIC)"/>
            <person name="Jia N."/>
            <person name="Wang J."/>
            <person name="Shi W."/>
            <person name="Du L."/>
            <person name="Sun Y."/>
            <person name="Zhan W."/>
            <person name="Jiang J.F."/>
            <person name="Wang Q."/>
            <person name="Zhang B."/>
            <person name="Ji P."/>
            <person name="Bell-Sakyi L."/>
            <person name="Cui X.M."/>
            <person name="Yuan T.T."/>
            <person name="Jiang B.G."/>
            <person name="Yang W.F."/>
            <person name="Lam T.T."/>
            <person name="Chang Q.C."/>
            <person name="Ding S.J."/>
            <person name="Wang X.J."/>
            <person name="Zhu J.G."/>
            <person name="Ruan X.D."/>
            <person name="Zhao L."/>
            <person name="Wei J.T."/>
            <person name="Ye R.Z."/>
            <person name="Que T.C."/>
            <person name="Du C.H."/>
            <person name="Zhou Y.H."/>
            <person name="Cheng J.X."/>
            <person name="Dai P.F."/>
            <person name="Guo W.B."/>
            <person name="Han X.H."/>
            <person name="Huang E.J."/>
            <person name="Li L.F."/>
            <person name="Wei W."/>
            <person name="Gao Y.C."/>
            <person name="Liu J.Z."/>
            <person name="Shao H.Z."/>
            <person name="Wang X."/>
            <person name="Wang C.C."/>
            <person name="Yang T.C."/>
            <person name="Huo Q.B."/>
            <person name="Li W."/>
            <person name="Chen H.Y."/>
            <person name="Chen S.E."/>
            <person name="Zhou L.G."/>
            <person name="Ni X.B."/>
            <person name="Tian J.H."/>
            <person name="Sheng Y."/>
            <person name="Liu T."/>
            <person name="Pan Y.S."/>
            <person name="Xia L.Y."/>
            <person name="Li J."/>
            <person name="Zhao F."/>
            <person name="Cao W.C."/>
        </authorList>
    </citation>
    <scope>NUCLEOTIDE SEQUENCE [LARGE SCALE GENOMIC DNA]</scope>
    <source>
        <strain evidence="1">Iper-2018</strain>
    </source>
</reference>
<evidence type="ECO:0000313" key="1">
    <source>
        <dbReference type="EMBL" id="KAG0412502.1"/>
    </source>
</evidence>
<organism evidence="1 2">
    <name type="scientific">Ixodes persulcatus</name>
    <name type="common">Taiga tick</name>
    <dbReference type="NCBI Taxonomy" id="34615"/>
    <lineage>
        <taxon>Eukaryota</taxon>
        <taxon>Metazoa</taxon>
        <taxon>Ecdysozoa</taxon>
        <taxon>Arthropoda</taxon>
        <taxon>Chelicerata</taxon>
        <taxon>Arachnida</taxon>
        <taxon>Acari</taxon>
        <taxon>Parasitiformes</taxon>
        <taxon>Ixodida</taxon>
        <taxon>Ixodoidea</taxon>
        <taxon>Ixodidae</taxon>
        <taxon>Ixodinae</taxon>
        <taxon>Ixodes</taxon>
    </lineage>
</organism>
<dbReference type="Proteomes" id="UP000805193">
    <property type="component" value="Unassembled WGS sequence"/>
</dbReference>
<sequence length="151" mass="16839">MVLNKEKIDMLLQLVINYLQWHLVIEREKITSILHHTLLAQQGALRCLNHIQAAKVTISAHRTLNTVPCVISEDDLVDSSKEEILKEEMEVTPSLMEEDYCHSGAQNPPKNVAAIPSPVKVWDALEDEIEVTPSQAEGASSHEGSQDPPKK</sequence>
<name>A0AC60NZK1_IXOPE</name>
<evidence type="ECO:0000313" key="2">
    <source>
        <dbReference type="Proteomes" id="UP000805193"/>
    </source>
</evidence>
<comment type="caution">
    <text evidence="1">The sequence shown here is derived from an EMBL/GenBank/DDBJ whole genome shotgun (WGS) entry which is preliminary data.</text>
</comment>
<keyword evidence="2" id="KW-1185">Reference proteome</keyword>
<protein>
    <submittedName>
        <fullName evidence="1">Uncharacterized protein</fullName>
    </submittedName>
</protein>
<proteinExistence type="predicted"/>